<dbReference type="OrthoDB" id="5325276at2759"/>
<feature type="compositionally biased region" description="Low complexity" evidence="1">
    <location>
        <begin position="491"/>
        <end position="514"/>
    </location>
</feature>
<evidence type="ECO:0000313" key="3">
    <source>
        <dbReference type="Proteomes" id="UP000799539"/>
    </source>
</evidence>
<feature type="region of interest" description="Disordered" evidence="1">
    <location>
        <begin position="488"/>
        <end position="549"/>
    </location>
</feature>
<sequence>MSSWAKEIIGRLFPTKGRNRAASDTTATKDKQHTAGHGERQRSRRRSSLSTATALFADESRSKANTTTASASTHRRIHSQPAPKIARLCHVRSQTQVNPTAKLPDHVMLPYRQQDEQDEEVETSDIDEVRHATRDALRQTEEPLLPVHDRTIEWEPPVWEDLWKDSSRSIRSHSNTHLSAILRTPRAAVKHDGSKNTSSSKRDRSVSRKSSFENLRSSVRPHRESFSSGAGGIMRVPNIPTRHQHTTRAGLDKKLPGLPSHTSPAHLPTSGLEENAARNARIIKSLQDDGILNLKDSEETHTAVIWQPAVTHEKHVVQPVEIVQRAVSRDVHNHHHVHRVLPVLDLEVLPARHFVPDGRGGYLEITEEEIPGGKPAGLEHLISEAVSRSSPTRRDESGSGGPAAMTQMHRPWLHAHAVGTSTTQSKRSPEKHEASPKNRNAMPSRIATSDAQHTASPERVESHEIPGSRTRHQAFQYLTPNGLPSWTAINSSAESQSKPPAAAPAPRQNVAAASGSENGKRDASLLPREPIHTTLPVHVAHGGSDVAPP</sequence>
<accession>A0A6A6FUX3</accession>
<gene>
    <name evidence="2" type="ORF">CERZMDRAFT_81169</name>
</gene>
<protein>
    <submittedName>
        <fullName evidence="2">Uncharacterized protein</fullName>
    </submittedName>
</protein>
<evidence type="ECO:0000313" key="2">
    <source>
        <dbReference type="EMBL" id="KAF2217227.1"/>
    </source>
</evidence>
<feature type="region of interest" description="Disordered" evidence="1">
    <location>
        <begin position="181"/>
        <end position="272"/>
    </location>
</feature>
<feature type="region of interest" description="Disordered" evidence="1">
    <location>
        <begin position="384"/>
        <end position="405"/>
    </location>
</feature>
<feature type="region of interest" description="Disordered" evidence="1">
    <location>
        <begin position="418"/>
        <end position="469"/>
    </location>
</feature>
<reference evidence="2" key="1">
    <citation type="journal article" date="2020" name="Stud. Mycol.">
        <title>101 Dothideomycetes genomes: a test case for predicting lifestyles and emergence of pathogens.</title>
        <authorList>
            <person name="Haridas S."/>
            <person name="Albert R."/>
            <person name="Binder M."/>
            <person name="Bloem J."/>
            <person name="Labutti K."/>
            <person name="Salamov A."/>
            <person name="Andreopoulos B."/>
            <person name="Baker S."/>
            <person name="Barry K."/>
            <person name="Bills G."/>
            <person name="Bluhm B."/>
            <person name="Cannon C."/>
            <person name="Castanera R."/>
            <person name="Culley D."/>
            <person name="Daum C."/>
            <person name="Ezra D."/>
            <person name="Gonzalez J."/>
            <person name="Henrissat B."/>
            <person name="Kuo A."/>
            <person name="Liang C."/>
            <person name="Lipzen A."/>
            <person name="Lutzoni F."/>
            <person name="Magnuson J."/>
            <person name="Mondo S."/>
            <person name="Nolan M."/>
            <person name="Ohm R."/>
            <person name="Pangilinan J."/>
            <person name="Park H.-J."/>
            <person name="Ramirez L."/>
            <person name="Alfaro M."/>
            <person name="Sun H."/>
            <person name="Tritt A."/>
            <person name="Yoshinaga Y."/>
            <person name="Zwiers L.-H."/>
            <person name="Turgeon B."/>
            <person name="Goodwin S."/>
            <person name="Spatafora J."/>
            <person name="Crous P."/>
            <person name="Grigoriev I."/>
        </authorList>
    </citation>
    <scope>NUCLEOTIDE SEQUENCE</scope>
    <source>
        <strain evidence="2">SCOH1-5</strain>
    </source>
</reference>
<feature type="compositionally biased region" description="Basic and acidic residues" evidence="1">
    <location>
        <begin position="427"/>
        <end position="436"/>
    </location>
</feature>
<proteinExistence type="predicted"/>
<feature type="compositionally biased region" description="Polar residues" evidence="1">
    <location>
        <begin position="446"/>
        <end position="455"/>
    </location>
</feature>
<name>A0A6A6FUX3_9PEZI</name>
<dbReference type="AlphaFoldDB" id="A0A6A6FUX3"/>
<organism evidence="2 3">
    <name type="scientific">Cercospora zeae-maydis SCOH1-5</name>
    <dbReference type="NCBI Taxonomy" id="717836"/>
    <lineage>
        <taxon>Eukaryota</taxon>
        <taxon>Fungi</taxon>
        <taxon>Dikarya</taxon>
        <taxon>Ascomycota</taxon>
        <taxon>Pezizomycotina</taxon>
        <taxon>Dothideomycetes</taxon>
        <taxon>Dothideomycetidae</taxon>
        <taxon>Mycosphaerellales</taxon>
        <taxon>Mycosphaerellaceae</taxon>
        <taxon>Cercospora</taxon>
    </lineage>
</organism>
<dbReference type="EMBL" id="ML992663">
    <property type="protein sequence ID" value="KAF2217227.1"/>
    <property type="molecule type" value="Genomic_DNA"/>
</dbReference>
<feature type="region of interest" description="Disordered" evidence="1">
    <location>
        <begin position="15"/>
        <end position="83"/>
    </location>
</feature>
<feature type="compositionally biased region" description="Basic and acidic residues" evidence="1">
    <location>
        <begin position="27"/>
        <end position="41"/>
    </location>
</feature>
<feature type="compositionally biased region" description="Low complexity" evidence="1">
    <location>
        <begin position="63"/>
        <end position="72"/>
    </location>
</feature>
<feature type="compositionally biased region" description="Basic and acidic residues" evidence="1">
    <location>
        <begin position="456"/>
        <end position="466"/>
    </location>
</feature>
<feature type="compositionally biased region" description="Basic and acidic residues" evidence="1">
    <location>
        <begin position="189"/>
        <end position="206"/>
    </location>
</feature>
<keyword evidence="3" id="KW-1185">Reference proteome</keyword>
<evidence type="ECO:0000256" key="1">
    <source>
        <dbReference type="SAM" id="MobiDB-lite"/>
    </source>
</evidence>
<dbReference type="Proteomes" id="UP000799539">
    <property type="component" value="Unassembled WGS sequence"/>
</dbReference>